<evidence type="ECO:0000313" key="1">
    <source>
        <dbReference type="EMBL" id="KKK66271.1"/>
    </source>
</evidence>
<proteinExistence type="predicted"/>
<protein>
    <submittedName>
        <fullName evidence="1">Uncharacterized protein</fullName>
    </submittedName>
</protein>
<comment type="caution">
    <text evidence="1">The sequence shown here is derived from an EMBL/GenBank/DDBJ whole genome shotgun (WGS) entry which is preliminary data.</text>
</comment>
<name>A0A0F9A261_9ZZZZ</name>
<sequence>PGSFATESDESEILIAVDQDKAYDGTGTCDALTVHNMNTNCGKTTVCTVVGGCSVNMTAPVLDLELARITSTGDLDGGTPTQFVWHQMNFVYEPKTSPVINGPAMVCVYFGGTAAATGFITAQWLEFQETVFSVS</sequence>
<dbReference type="EMBL" id="LAZR01060155">
    <property type="protein sequence ID" value="KKK66271.1"/>
    <property type="molecule type" value="Genomic_DNA"/>
</dbReference>
<dbReference type="AlphaFoldDB" id="A0A0F9A261"/>
<feature type="non-terminal residue" evidence="1">
    <location>
        <position position="1"/>
    </location>
</feature>
<organism evidence="1">
    <name type="scientific">marine sediment metagenome</name>
    <dbReference type="NCBI Taxonomy" id="412755"/>
    <lineage>
        <taxon>unclassified sequences</taxon>
        <taxon>metagenomes</taxon>
        <taxon>ecological metagenomes</taxon>
    </lineage>
</organism>
<reference evidence="1" key="1">
    <citation type="journal article" date="2015" name="Nature">
        <title>Complex archaea that bridge the gap between prokaryotes and eukaryotes.</title>
        <authorList>
            <person name="Spang A."/>
            <person name="Saw J.H."/>
            <person name="Jorgensen S.L."/>
            <person name="Zaremba-Niedzwiedzka K."/>
            <person name="Martijn J."/>
            <person name="Lind A.E."/>
            <person name="van Eijk R."/>
            <person name="Schleper C."/>
            <person name="Guy L."/>
            <person name="Ettema T.J."/>
        </authorList>
    </citation>
    <scope>NUCLEOTIDE SEQUENCE</scope>
</reference>
<gene>
    <name evidence="1" type="ORF">LCGC14_2965800</name>
</gene>
<accession>A0A0F9A261</accession>